<accession>A0A9X2I7I2</accession>
<comment type="caution">
    <text evidence="2">The sequence shown here is derived from an EMBL/GenBank/DDBJ whole genome shotgun (WGS) entry which is preliminary data.</text>
</comment>
<dbReference type="InterPro" id="IPR001214">
    <property type="entry name" value="SET_dom"/>
</dbReference>
<evidence type="ECO:0000313" key="2">
    <source>
        <dbReference type="EMBL" id="MCP9198936.1"/>
    </source>
</evidence>
<feature type="domain" description="SET" evidence="1">
    <location>
        <begin position="4"/>
        <end position="112"/>
    </location>
</feature>
<dbReference type="RefSeq" id="WP_241550935.1">
    <property type="nucleotide sequence ID" value="NZ_JANCNS010000001.1"/>
</dbReference>
<keyword evidence="3" id="KW-1185">Reference proteome</keyword>
<dbReference type="SUPFAM" id="SSF82199">
    <property type="entry name" value="SET domain"/>
    <property type="match status" value="1"/>
</dbReference>
<dbReference type="AlphaFoldDB" id="A0A9X2I7I2"/>
<protein>
    <submittedName>
        <fullName evidence="2">SET domain-containing protein</fullName>
    </submittedName>
</protein>
<name>A0A9X2I7I2_9FLAO</name>
<sequence length="201" mass="23625">MIHPDTRLEWINDKKGFGVVATKLIPKGSITWVQDEMDGVFREEQIQHFKPLSREHFEKYSFRNQKGEYILCWDIAKYVNHSFKSSCLSTAYNFEVAVRDIHPGEELTDDYGYLNLSESFVPEDEGVDRKTVEPDDILRCYKDWDRTLSQVFPLITEVPQPLMELISRSLQQEIGRIANGKQKMLSTRHLYFEPEKTEFKP</sequence>
<gene>
    <name evidence="2" type="ORF">MKO06_03390</name>
</gene>
<dbReference type="CDD" id="cd08161">
    <property type="entry name" value="SET"/>
    <property type="match status" value="1"/>
</dbReference>
<dbReference type="PROSITE" id="PS50280">
    <property type="entry name" value="SET"/>
    <property type="match status" value="1"/>
</dbReference>
<dbReference type="Gene3D" id="2.170.270.10">
    <property type="entry name" value="SET domain"/>
    <property type="match status" value="1"/>
</dbReference>
<evidence type="ECO:0000313" key="3">
    <source>
        <dbReference type="Proteomes" id="UP001155280"/>
    </source>
</evidence>
<reference evidence="2" key="1">
    <citation type="submission" date="2022-07" db="EMBL/GenBank/DDBJ databases">
        <title>Gramela sediminis sp. nov., isolated from deep-sea sediment of the Indian Ocean.</title>
        <authorList>
            <person name="Shi H."/>
        </authorList>
    </citation>
    <scope>NUCLEOTIDE SEQUENCE</scope>
    <source>
        <strain evidence="2">GC03-9</strain>
    </source>
</reference>
<proteinExistence type="predicted"/>
<dbReference type="Pfam" id="PF00856">
    <property type="entry name" value="SET"/>
    <property type="match status" value="1"/>
</dbReference>
<evidence type="ECO:0000259" key="1">
    <source>
        <dbReference type="PROSITE" id="PS50280"/>
    </source>
</evidence>
<organism evidence="2 3">
    <name type="scientific">Christiangramia oceanisediminis</name>
    <dbReference type="NCBI Taxonomy" id="2920386"/>
    <lineage>
        <taxon>Bacteria</taxon>
        <taxon>Pseudomonadati</taxon>
        <taxon>Bacteroidota</taxon>
        <taxon>Flavobacteriia</taxon>
        <taxon>Flavobacteriales</taxon>
        <taxon>Flavobacteriaceae</taxon>
        <taxon>Christiangramia</taxon>
    </lineage>
</organism>
<dbReference type="Proteomes" id="UP001155280">
    <property type="component" value="Unassembled WGS sequence"/>
</dbReference>
<dbReference type="EMBL" id="JANCNS010000001">
    <property type="protein sequence ID" value="MCP9198936.1"/>
    <property type="molecule type" value="Genomic_DNA"/>
</dbReference>
<dbReference type="InterPro" id="IPR046341">
    <property type="entry name" value="SET_dom_sf"/>
</dbReference>